<dbReference type="AlphaFoldDB" id="A0A4Y2W0D7"/>
<dbReference type="Proteomes" id="UP000499080">
    <property type="component" value="Unassembled WGS sequence"/>
</dbReference>
<name>A0A4Y2W0D7_ARAVE</name>
<reference evidence="2 3" key="1">
    <citation type="journal article" date="2019" name="Sci. Rep.">
        <title>Orb-weaving spider Araneus ventricosus genome elucidates the spidroin gene catalogue.</title>
        <authorList>
            <person name="Kono N."/>
            <person name="Nakamura H."/>
            <person name="Ohtoshi R."/>
            <person name="Moran D.A.P."/>
            <person name="Shinohara A."/>
            <person name="Yoshida Y."/>
            <person name="Fujiwara M."/>
            <person name="Mori M."/>
            <person name="Tomita M."/>
            <person name="Arakawa K."/>
        </authorList>
    </citation>
    <scope>NUCLEOTIDE SEQUENCE [LARGE SCALE GENOMIC DNA]</scope>
</reference>
<dbReference type="EMBL" id="BGPR01053195">
    <property type="protein sequence ID" value="GBO29984.1"/>
    <property type="molecule type" value="Genomic_DNA"/>
</dbReference>
<feature type="compositionally biased region" description="Polar residues" evidence="1">
    <location>
        <begin position="1"/>
        <end position="11"/>
    </location>
</feature>
<feature type="region of interest" description="Disordered" evidence="1">
    <location>
        <begin position="1"/>
        <end position="34"/>
    </location>
</feature>
<sequence length="132" mass="14466">MIPCRSNSTTGPFPPSLHSRSANTVNGMSRRSRTGTRARGISLFFVDEFQVFDMANTKSVFQAFQKVVKNPPSADKIEPPSEAVLLQRGPTLPTFFTPSSGPCFYKGVQPLFYSPSSDVILSNLVLFGMSIK</sequence>
<keyword evidence="3" id="KW-1185">Reference proteome</keyword>
<organism evidence="2 3">
    <name type="scientific">Araneus ventricosus</name>
    <name type="common">Orbweaver spider</name>
    <name type="synonym">Epeira ventricosa</name>
    <dbReference type="NCBI Taxonomy" id="182803"/>
    <lineage>
        <taxon>Eukaryota</taxon>
        <taxon>Metazoa</taxon>
        <taxon>Ecdysozoa</taxon>
        <taxon>Arthropoda</taxon>
        <taxon>Chelicerata</taxon>
        <taxon>Arachnida</taxon>
        <taxon>Araneae</taxon>
        <taxon>Araneomorphae</taxon>
        <taxon>Entelegynae</taxon>
        <taxon>Araneoidea</taxon>
        <taxon>Araneidae</taxon>
        <taxon>Araneus</taxon>
    </lineage>
</organism>
<evidence type="ECO:0000313" key="2">
    <source>
        <dbReference type="EMBL" id="GBO29984.1"/>
    </source>
</evidence>
<evidence type="ECO:0000256" key="1">
    <source>
        <dbReference type="SAM" id="MobiDB-lite"/>
    </source>
</evidence>
<accession>A0A4Y2W0D7</accession>
<evidence type="ECO:0000313" key="3">
    <source>
        <dbReference type="Proteomes" id="UP000499080"/>
    </source>
</evidence>
<proteinExistence type="predicted"/>
<feature type="compositionally biased region" description="Polar residues" evidence="1">
    <location>
        <begin position="18"/>
        <end position="27"/>
    </location>
</feature>
<gene>
    <name evidence="2" type="ORF">AVEN_155401_1</name>
</gene>
<comment type="caution">
    <text evidence="2">The sequence shown here is derived from an EMBL/GenBank/DDBJ whole genome shotgun (WGS) entry which is preliminary data.</text>
</comment>
<protein>
    <submittedName>
        <fullName evidence="2">Uncharacterized protein</fullName>
    </submittedName>
</protein>